<evidence type="ECO:0000256" key="5">
    <source>
        <dbReference type="ARBA" id="ARBA00022801"/>
    </source>
</evidence>
<comment type="subunit">
    <text evidence="3">Homohexamer; trimer of dimers.</text>
</comment>
<dbReference type="InterPro" id="IPR017853">
    <property type="entry name" value="GH"/>
</dbReference>
<dbReference type="Pfam" id="PF06964">
    <property type="entry name" value="Alpha-L-AF_C"/>
    <property type="match status" value="1"/>
</dbReference>
<feature type="domain" description="Alpha-L-arabinofuranosidase C-terminal" evidence="8">
    <location>
        <begin position="307"/>
        <end position="499"/>
    </location>
</feature>
<dbReference type="InterPro" id="IPR010720">
    <property type="entry name" value="Alpha-L-AF_C"/>
</dbReference>
<accession>A0ABR6MHI4</accession>
<reference evidence="9 10" key="1">
    <citation type="submission" date="2020-08" db="EMBL/GenBank/DDBJ databases">
        <title>Sequencing the genomes of 1000 actinobacteria strains.</title>
        <authorList>
            <person name="Klenk H.-P."/>
        </authorList>
    </citation>
    <scope>NUCLEOTIDE SEQUENCE [LARGE SCALE GENOMIC DNA]</scope>
    <source>
        <strain evidence="9 10">DSM 43036</strain>
    </source>
</reference>
<evidence type="ECO:0000256" key="3">
    <source>
        <dbReference type="ARBA" id="ARBA00011165"/>
    </source>
</evidence>
<organism evidence="9 10">
    <name type="scientific">Micromonospora echinospora</name>
    <name type="common">Micromonospora purpurea</name>
    <dbReference type="NCBI Taxonomy" id="1877"/>
    <lineage>
        <taxon>Bacteria</taxon>
        <taxon>Bacillati</taxon>
        <taxon>Actinomycetota</taxon>
        <taxon>Actinomycetes</taxon>
        <taxon>Micromonosporales</taxon>
        <taxon>Micromonosporaceae</taxon>
        <taxon>Micromonospora</taxon>
    </lineage>
</organism>
<evidence type="ECO:0000256" key="7">
    <source>
        <dbReference type="ARBA" id="ARBA00023295"/>
    </source>
</evidence>
<evidence type="ECO:0000313" key="10">
    <source>
        <dbReference type="Proteomes" id="UP000618986"/>
    </source>
</evidence>
<dbReference type="SMART" id="SM00813">
    <property type="entry name" value="Alpha-L-AF_C"/>
    <property type="match status" value="1"/>
</dbReference>
<proteinExistence type="inferred from homology"/>
<evidence type="ECO:0000256" key="2">
    <source>
        <dbReference type="ARBA" id="ARBA00007186"/>
    </source>
</evidence>
<dbReference type="SUPFAM" id="SSF51011">
    <property type="entry name" value="Glycosyl hydrolase domain"/>
    <property type="match status" value="1"/>
</dbReference>
<keyword evidence="6" id="KW-0119">Carbohydrate metabolism</keyword>
<dbReference type="InterPro" id="IPR055235">
    <property type="entry name" value="ASD1_cat"/>
</dbReference>
<dbReference type="EMBL" id="JACHJC010000001">
    <property type="protein sequence ID" value="MBB5114828.1"/>
    <property type="molecule type" value="Genomic_DNA"/>
</dbReference>
<dbReference type="InterPro" id="IPR013780">
    <property type="entry name" value="Glyco_hydro_b"/>
</dbReference>
<evidence type="ECO:0000259" key="8">
    <source>
        <dbReference type="SMART" id="SM00813"/>
    </source>
</evidence>
<evidence type="ECO:0000256" key="6">
    <source>
        <dbReference type="ARBA" id="ARBA00023277"/>
    </source>
</evidence>
<protein>
    <recommendedName>
        <fullName evidence="4">non-reducing end alpha-L-arabinofuranosidase</fullName>
        <ecNumber evidence="4">3.2.1.55</ecNumber>
    </recommendedName>
</protein>
<dbReference type="Gene3D" id="3.20.20.80">
    <property type="entry name" value="Glycosidases"/>
    <property type="match status" value="1"/>
</dbReference>
<dbReference type="Proteomes" id="UP000618986">
    <property type="component" value="Unassembled WGS sequence"/>
</dbReference>
<dbReference type="Gene3D" id="2.60.40.1180">
    <property type="entry name" value="Golgi alpha-mannosidase II"/>
    <property type="match status" value="1"/>
</dbReference>
<gene>
    <name evidence="9" type="ORF">FHU28_004667</name>
</gene>
<dbReference type="PANTHER" id="PTHR43576:SF2">
    <property type="entry name" value="INTRACELLULAR EXO-ALPHA-L-ARABINOFURANOSIDASE 2"/>
    <property type="match status" value="1"/>
</dbReference>
<evidence type="ECO:0000313" key="9">
    <source>
        <dbReference type="EMBL" id="MBB5114828.1"/>
    </source>
</evidence>
<comment type="similarity">
    <text evidence="2">Belongs to the glycosyl hydrolase 51 family.</text>
</comment>
<dbReference type="RefSeq" id="WP_184686604.1">
    <property type="nucleotide sequence ID" value="NZ_JACHJC010000001.1"/>
</dbReference>
<evidence type="ECO:0000256" key="1">
    <source>
        <dbReference type="ARBA" id="ARBA00001462"/>
    </source>
</evidence>
<dbReference type="SUPFAM" id="SSF51445">
    <property type="entry name" value="(Trans)glycosidases"/>
    <property type="match status" value="1"/>
</dbReference>
<keyword evidence="5 9" id="KW-0378">Hydrolase</keyword>
<dbReference type="EC" id="3.2.1.55" evidence="4"/>
<evidence type="ECO:0000256" key="4">
    <source>
        <dbReference type="ARBA" id="ARBA00012670"/>
    </source>
</evidence>
<comment type="caution">
    <text evidence="9">The sequence shown here is derived from an EMBL/GenBank/DDBJ whole genome shotgun (WGS) entry which is preliminary data.</text>
</comment>
<sequence>MTASTVTAVIDLDLTGPTISRHVYGHFAEHLGRCVYGGFWVGEDPAIPNEDGIRLDVVEALRRIGIPNLRWPGGCFADDYHWRDGIGPRGLRPRMVNSHWGDVVEDNAFGTHEFMALCELLGADPYVSGNVGSGSVREMSEWAEYLTRGDDSPMAALRRENGRDEPWRVPFWGLGNEAWGCGGNLRVEQFASLARQYATYVRDHGDNTVYRIAAGANSDDYHWTETLMRSFDDLAAPDSRAWPFQAVSLHYYTMTRGWSSKGAATGFDEEEWYLALRNATRIEELVSRHEAVMDRWDPQRKVGLVVDEWGTWWDVEPGTNPGFLYQQNTLRDALVAAVHLDTYHRHAARVVMANIAQTVNVLQAMILTDPETGALVLTPSYHVFAMNRAHHDAASLAVTFKGDVPVHQVAGESLATLSASASTRGDTALVSLSNLDARRPVTVVLDLRGRDVTAHRATVLTAEALDAHNTPSTTGVAPREHAGVADHPRGLEVELPPHAYVTVELDLA</sequence>
<dbReference type="PANTHER" id="PTHR43576">
    <property type="entry name" value="ALPHA-L-ARABINOFURANOSIDASE C-RELATED"/>
    <property type="match status" value="1"/>
</dbReference>
<dbReference type="GO" id="GO:0046556">
    <property type="term" value="F:alpha-L-arabinofuranosidase activity"/>
    <property type="evidence" value="ECO:0007669"/>
    <property type="project" value="UniProtKB-EC"/>
</dbReference>
<keyword evidence="7 9" id="KW-0326">Glycosidase</keyword>
<dbReference type="Pfam" id="PF22848">
    <property type="entry name" value="ASD1_dom"/>
    <property type="match status" value="1"/>
</dbReference>
<keyword evidence="10" id="KW-1185">Reference proteome</keyword>
<comment type="catalytic activity">
    <reaction evidence="1">
        <text>Hydrolysis of terminal non-reducing alpha-L-arabinofuranoside residues in alpha-L-arabinosides.</text>
        <dbReference type="EC" id="3.2.1.55"/>
    </reaction>
</comment>
<dbReference type="GeneID" id="300295203"/>
<name>A0ABR6MHI4_MICEC</name>